<evidence type="ECO:0000313" key="9">
    <source>
        <dbReference type="Proteomes" id="UP000593565"/>
    </source>
</evidence>
<comment type="caution">
    <text evidence="8">The sequence shown here is derived from an EMBL/GenBank/DDBJ whole genome shotgun (WGS) entry which is preliminary data.</text>
</comment>
<organism evidence="8 9">
    <name type="scientific">Ameiurus melas</name>
    <name type="common">Black bullhead</name>
    <name type="synonym">Silurus melas</name>
    <dbReference type="NCBI Taxonomy" id="219545"/>
    <lineage>
        <taxon>Eukaryota</taxon>
        <taxon>Metazoa</taxon>
        <taxon>Chordata</taxon>
        <taxon>Craniata</taxon>
        <taxon>Vertebrata</taxon>
        <taxon>Euteleostomi</taxon>
        <taxon>Actinopterygii</taxon>
        <taxon>Neopterygii</taxon>
        <taxon>Teleostei</taxon>
        <taxon>Ostariophysi</taxon>
        <taxon>Siluriformes</taxon>
        <taxon>Ictaluridae</taxon>
        <taxon>Ameiurus</taxon>
    </lineage>
</organism>
<keyword evidence="9" id="KW-1185">Reference proteome</keyword>
<keyword evidence="4" id="KW-1015">Disulfide bond</keyword>
<dbReference type="InterPro" id="IPR051503">
    <property type="entry name" value="ComplSys_Reg/VirEntry_Med"/>
</dbReference>
<feature type="signal peptide" evidence="6">
    <location>
        <begin position="1"/>
        <end position="17"/>
    </location>
</feature>
<dbReference type="Proteomes" id="UP000593565">
    <property type="component" value="Unassembled WGS sequence"/>
</dbReference>
<evidence type="ECO:0000256" key="3">
    <source>
        <dbReference type="ARBA" id="ARBA00022729"/>
    </source>
</evidence>
<reference evidence="8 9" key="1">
    <citation type="submission" date="2020-02" db="EMBL/GenBank/DDBJ databases">
        <title>A chromosome-scale genome assembly of the black bullhead catfish (Ameiurus melas).</title>
        <authorList>
            <person name="Wen M."/>
            <person name="Zham M."/>
            <person name="Cabau C."/>
            <person name="Klopp C."/>
            <person name="Donnadieu C."/>
            <person name="Roques C."/>
            <person name="Bouchez O."/>
            <person name="Lampietro C."/>
            <person name="Jouanno E."/>
            <person name="Herpin A."/>
            <person name="Louis A."/>
            <person name="Berthelot C."/>
            <person name="Parey E."/>
            <person name="Roest-Crollius H."/>
            <person name="Braasch I."/>
            <person name="Postlethwait J."/>
            <person name="Robinson-Rechavi M."/>
            <person name="Echchiki A."/>
            <person name="Begum T."/>
            <person name="Montfort J."/>
            <person name="Schartl M."/>
            <person name="Bobe J."/>
            <person name="Guiguen Y."/>
        </authorList>
    </citation>
    <scope>NUCLEOTIDE SEQUENCE [LARGE SCALE GENOMIC DNA]</scope>
    <source>
        <strain evidence="8">M_S1</strain>
        <tissue evidence="8">Blood</tissue>
    </source>
</reference>
<gene>
    <name evidence="8" type="ORF">AMELA_G00067240</name>
</gene>
<feature type="domain" description="Sushi" evidence="7">
    <location>
        <begin position="20"/>
        <end position="79"/>
    </location>
</feature>
<feature type="chain" id="PRO_5029674862" description="Sushi domain-containing protein" evidence="6">
    <location>
        <begin position="18"/>
        <end position="131"/>
    </location>
</feature>
<dbReference type="SMART" id="SM00032">
    <property type="entry name" value="CCP"/>
    <property type="match status" value="1"/>
</dbReference>
<dbReference type="PANTHER" id="PTHR45785:SF2">
    <property type="entry name" value="COMPLEMENT FACTOR H-RELATED"/>
    <property type="match status" value="1"/>
</dbReference>
<keyword evidence="3 6" id="KW-0732">Signal</keyword>
<comment type="caution">
    <text evidence="5">Lacks conserved residue(s) required for the propagation of feature annotation.</text>
</comment>
<evidence type="ECO:0000256" key="4">
    <source>
        <dbReference type="ARBA" id="ARBA00023157"/>
    </source>
</evidence>
<dbReference type="PANTHER" id="PTHR45785">
    <property type="entry name" value="COMPLEMENT FACTOR H-RELATED"/>
    <property type="match status" value="1"/>
</dbReference>
<sequence>MKMKIIILAFCVWSCQAVMENCPCPPLENGFLVPRLEIYEHDVNISYGCDTGWKPALGTRWGEITCRNGTWSHSPQCINSTSCLTPYASHAKPAHRPAAFYPHASLLPFVCDRGYEFDGTDSALCIHATWR</sequence>
<dbReference type="Gene3D" id="2.10.70.10">
    <property type="entry name" value="Complement Module, domain 1"/>
    <property type="match status" value="1"/>
</dbReference>
<evidence type="ECO:0000259" key="7">
    <source>
        <dbReference type="PROSITE" id="PS50923"/>
    </source>
</evidence>
<keyword evidence="2 5" id="KW-0768">Sushi</keyword>
<dbReference type="Pfam" id="PF00084">
    <property type="entry name" value="Sushi"/>
    <property type="match status" value="1"/>
</dbReference>
<dbReference type="AlphaFoldDB" id="A0A7J6B4Y1"/>
<protein>
    <recommendedName>
        <fullName evidence="7">Sushi domain-containing protein</fullName>
    </recommendedName>
</protein>
<dbReference type="EMBL" id="JAAGNN010000005">
    <property type="protein sequence ID" value="KAF4089517.1"/>
    <property type="molecule type" value="Genomic_DNA"/>
</dbReference>
<dbReference type="CDD" id="cd00033">
    <property type="entry name" value="CCP"/>
    <property type="match status" value="1"/>
</dbReference>
<accession>A0A7J6B4Y1</accession>
<feature type="non-terminal residue" evidence="8">
    <location>
        <position position="1"/>
    </location>
</feature>
<evidence type="ECO:0000256" key="1">
    <source>
        <dbReference type="ARBA" id="ARBA00004328"/>
    </source>
</evidence>
<name>A0A7J6B4Y1_AMEME</name>
<dbReference type="InterPro" id="IPR000436">
    <property type="entry name" value="Sushi_SCR_CCP_dom"/>
</dbReference>
<proteinExistence type="predicted"/>
<evidence type="ECO:0000256" key="2">
    <source>
        <dbReference type="ARBA" id="ARBA00022659"/>
    </source>
</evidence>
<evidence type="ECO:0000313" key="8">
    <source>
        <dbReference type="EMBL" id="KAF4089517.1"/>
    </source>
</evidence>
<evidence type="ECO:0000256" key="6">
    <source>
        <dbReference type="SAM" id="SignalP"/>
    </source>
</evidence>
<dbReference type="InterPro" id="IPR035976">
    <property type="entry name" value="Sushi/SCR/CCP_sf"/>
</dbReference>
<dbReference type="PROSITE" id="PS50923">
    <property type="entry name" value="SUSHI"/>
    <property type="match status" value="2"/>
</dbReference>
<evidence type="ECO:0000256" key="5">
    <source>
        <dbReference type="PROSITE-ProRule" id="PRU00302"/>
    </source>
</evidence>
<dbReference type="SUPFAM" id="SSF57535">
    <property type="entry name" value="Complement control module/SCR domain"/>
    <property type="match status" value="2"/>
</dbReference>
<feature type="domain" description="Sushi" evidence="7">
    <location>
        <begin position="81"/>
        <end position="131"/>
    </location>
</feature>
<comment type="subcellular location">
    <subcellularLocation>
        <location evidence="1">Virion</location>
    </subcellularLocation>
</comment>